<evidence type="ECO:0000256" key="1">
    <source>
        <dbReference type="SAM" id="MobiDB-lite"/>
    </source>
</evidence>
<organism evidence="2 3">
    <name type="scientific">Geodermatophilus siccatus</name>
    <dbReference type="NCBI Taxonomy" id="1137991"/>
    <lineage>
        <taxon>Bacteria</taxon>
        <taxon>Bacillati</taxon>
        <taxon>Actinomycetota</taxon>
        <taxon>Actinomycetes</taxon>
        <taxon>Geodermatophilales</taxon>
        <taxon>Geodermatophilaceae</taxon>
        <taxon>Geodermatophilus</taxon>
    </lineage>
</organism>
<keyword evidence="3" id="KW-1185">Reference proteome</keyword>
<dbReference type="AlphaFoldDB" id="A0A1H0BTV4"/>
<dbReference type="EMBL" id="FNHE01000028">
    <property type="protein sequence ID" value="SDN49094.1"/>
    <property type="molecule type" value="Genomic_DNA"/>
</dbReference>
<evidence type="ECO:0000313" key="2">
    <source>
        <dbReference type="EMBL" id="SDN49094.1"/>
    </source>
</evidence>
<protein>
    <submittedName>
        <fullName evidence="2">Uncharacterized protein</fullName>
    </submittedName>
</protein>
<gene>
    <name evidence="2" type="ORF">SAMN05660642_04938</name>
</gene>
<evidence type="ECO:0000313" key="3">
    <source>
        <dbReference type="Proteomes" id="UP000198680"/>
    </source>
</evidence>
<dbReference type="STRING" id="1137991.SAMN05660642_04938"/>
<reference evidence="3" key="1">
    <citation type="submission" date="2016-10" db="EMBL/GenBank/DDBJ databases">
        <authorList>
            <person name="Varghese N."/>
            <person name="Submissions S."/>
        </authorList>
    </citation>
    <scope>NUCLEOTIDE SEQUENCE [LARGE SCALE GENOMIC DNA]</scope>
    <source>
        <strain evidence="3">DSM 45419</strain>
    </source>
</reference>
<proteinExistence type="predicted"/>
<feature type="region of interest" description="Disordered" evidence="1">
    <location>
        <begin position="1"/>
        <end position="22"/>
    </location>
</feature>
<accession>A0A1H0BTV4</accession>
<name>A0A1H0BTV4_9ACTN</name>
<sequence length="399" mass="43390">MCSVKVFDDISRSDPSPARHDESSADFYARVSGVFWDDIRTLIDDWFSRLCAGAKADIRSRLRSSNDRDLNSAFWELYLHESLVGSGFTVTCHPDVPEGTRKPDFLASNDQTSFYVEARAISPSDVDAVAGNRVKAVYGQLDKLDSPNFFLWIAVERSGSVTLATKKLRLALTSWLAPLDPDELLGVLDGGSAEALPTFTWDADGWRITFRAIPKSPGSRGTGTGVRPLGIFGGTRAQIVDDKTPIRTALSKKGKAYGDLGRPYIVALAISSLSSDGDDIADALYGTESFELVTTESGEVVGQPTWASDGYWWDGTSWLHTSVSGVLLARNMHPGRVGVEVPTLWLHPNPLRAVEGLPIWRTAAVVDGEVTFSPQSIDPPTLFGLPDPWPSGERFPADA</sequence>
<dbReference type="Proteomes" id="UP000198680">
    <property type="component" value="Unassembled WGS sequence"/>
</dbReference>